<keyword evidence="1" id="KW-0732">Signal</keyword>
<gene>
    <name evidence="2" type="ORF">B0H65DRAFT_459307</name>
</gene>
<proteinExistence type="predicted"/>
<dbReference type="GeneID" id="87863604"/>
<accession>A0AAE0JM07</accession>
<protein>
    <submittedName>
        <fullName evidence="2">Uncharacterized protein</fullName>
    </submittedName>
</protein>
<name>A0AAE0JM07_9PEZI</name>
<reference evidence="2" key="1">
    <citation type="journal article" date="2023" name="Mol. Phylogenet. Evol.">
        <title>Genome-scale phylogeny and comparative genomics of the fungal order Sordariales.</title>
        <authorList>
            <person name="Hensen N."/>
            <person name="Bonometti L."/>
            <person name="Westerberg I."/>
            <person name="Brannstrom I.O."/>
            <person name="Guillou S."/>
            <person name="Cros-Aarteil S."/>
            <person name="Calhoun S."/>
            <person name="Haridas S."/>
            <person name="Kuo A."/>
            <person name="Mondo S."/>
            <person name="Pangilinan J."/>
            <person name="Riley R."/>
            <person name="LaButti K."/>
            <person name="Andreopoulos B."/>
            <person name="Lipzen A."/>
            <person name="Chen C."/>
            <person name="Yan M."/>
            <person name="Daum C."/>
            <person name="Ng V."/>
            <person name="Clum A."/>
            <person name="Steindorff A."/>
            <person name="Ohm R.A."/>
            <person name="Martin F."/>
            <person name="Silar P."/>
            <person name="Natvig D.O."/>
            <person name="Lalanne C."/>
            <person name="Gautier V."/>
            <person name="Ament-Velasquez S.L."/>
            <person name="Kruys A."/>
            <person name="Hutchinson M.I."/>
            <person name="Powell A.J."/>
            <person name="Barry K."/>
            <person name="Miller A.N."/>
            <person name="Grigoriev I.V."/>
            <person name="Debuchy R."/>
            <person name="Gladieux P."/>
            <person name="Hiltunen Thoren M."/>
            <person name="Johannesson H."/>
        </authorList>
    </citation>
    <scope>NUCLEOTIDE SEQUENCE</scope>
    <source>
        <strain evidence="2">CBS 560.94</strain>
    </source>
</reference>
<dbReference type="AlphaFoldDB" id="A0AAE0JM07"/>
<feature type="signal peptide" evidence="1">
    <location>
        <begin position="1"/>
        <end position="22"/>
    </location>
</feature>
<evidence type="ECO:0000313" key="3">
    <source>
        <dbReference type="Proteomes" id="UP001278500"/>
    </source>
</evidence>
<keyword evidence="3" id="KW-1185">Reference proteome</keyword>
<organism evidence="2 3">
    <name type="scientific">Neurospora tetraspora</name>
    <dbReference type="NCBI Taxonomy" id="94610"/>
    <lineage>
        <taxon>Eukaryota</taxon>
        <taxon>Fungi</taxon>
        <taxon>Dikarya</taxon>
        <taxon>Ascomycota</taxon>
        <taxon>Pezizomycotina</taxon>
        <taxon>Sordariomycetes</taxon>
        <taxon>Sordariomycetidae</taxon>
        <taxon>Sordariales</taxon>
        <taxon>Sordariaceae</taxon>
        <taxon>Neurospora</taxon>
    </lineage>
</organism>
<evidence type="ECO:0000256" key="1">
    <source>
        <dbReference type="SAM" id="SignalP"/>
    </source>
</evidence>
<dbReference type="Proteomes" id="UP001278500">
    <property type="component" value="Unassembled WGS sequence"/>
</dbReference>
<reference evidence="2" key="2">
    <citation type="submission" date="2023-06" db="EMBL/GenBank/DDBJ databases">
        <authorList>
            <consortium name="Lawrence Berkeley National Laboratory"/>
            <person name="Haridas S."/>
            <person name="Hensen N."/>
            <person name="Bonometti L."/>
            <person name="Westerberg I."/>
            <person name="Brannstrom I.O."/>
            <person name="Guillou S."/>
            <person name="Cros-Aarteil S."/>
            <person name="Calhoun S."/>
            <person name="Kuo A."/>
            <person name="Mondo S."/>
            <person name="Pangilinan J."/>
            <person name="Riley R."/>
            <person name="Labutti K."/>
            <person name="Andreopoulos B."/>
            <person name="Lipzen A."/>
            <person name="Chen C."/>
            <person name="Yanf M."/>
            <person name="Daum C."/>
            <person name="Ng V."/>
            <person name="Clum A."/>
            <person name="Steindorff A."/>
            <person name="Ohm R."/>
            <person name="Martin F."/>
            <person name="Silar P."/>
            <person name="Natvig D."/>
            <person name="Lalanne C."/>
            <person name="Gautier V."/>
            <person name="Ament-Velasquez S.L."/>
            <person name="Kruys A."/>
            <person name="Hutchinson M.I."/>
            <person name="Powell A.J."/>
            <person name="Barry K."/>
            <person name="Miller A.N."/>
            <person name="Grigoriev I.V."/>
            <person name="Debuchy R."/>
            <person name="Gladieux P."/>
            <person name="Thoren M.H."/>
            <person name="Johannesson H."/>
        </authorList>
    </citation>
    <scope>NUCLEOTIDE SEQUENCE</scope>
    <source>
        <strain evidence="2">CBS 560.94</strain>
    </source>
</reference>
<evidence type="ECO:0000313" key="2">
    <source>
        <dbReference type="EMBL" id="KAK3351871.1"/>
    </source>
</evidence>
<sequence>MLVRLAWAWTFLIASWASIVASKSPSVFYEMMSAYGIYNIAWQYKGADQRYIYPLLDAERDKKLVEESYRQQGHRGSLPNGKMNWEEFAAAWFRDDSIDPSRIPPLDLDNIEATAKALKAVKEPRMVPIALASGQLPVKVGGNVQEKKYHELLTEWMNMVVEARERLPVAPMRNDLKAITLANEKAKFIRLTEFRQTQYLGADLKRVFPGIRILGFDVAIPEFEKNYKMVDVAKTLSDPVNKRNMPDILAKAIGWHQLPFDPVDWKERFQLLVVEYGRETYQHSETKKLMSKKEREAQRSALSHRKVLEAVKALKEKAQDTPACQAE</sequence>
<feature type="chain" id="PRO_5041900717" evidence="1">
    <location>
        <begin position="23"/>
        <end position="327"/>
    </location>
</feature>
<comment type="caution">
    <text evidence="2">The sequence shown here is derived from an EMBL/GenBank/DDBJ whole genome shotgun (WGS) entry which is preliminary data.</text>
</comment>
<dbReference type="EMBL" id="JAUEPP010000002">
    <property type="protein sequence ID" value="KAK3351871.1"/>
    <property type="molecule type" value="Genomic_DNA"/>
</dbReference>
<dbReference type="RefSeq" id="XP_062685166.1">
    <property type="nucleotide sequence ID" value="XM_062826450.1"/>
</dbReference>